<dbReference type="Proteomes" id="UP001360953">
    <property type="component" value="Unassembled WGS sequence"/>
</dbReference>
<name>A0ABR1LAE6_9PEZI</name>
<keyword evidence="7" id="KW-1185">Reference proteome</keyword>
<keyword evidence="1 4" id="KW-0479">Metal-binding</keyword>
<reference evidence="6 7" key="1">
    <citation type="submission" date="2024-04" db="EMBL/GenBank/DDBJ databases">
        <title>Phyllosticta paracitricarpa is synonymous to the EU quarantine fungus P. citricarpa based on phylogenomic analyses.</title>
        <authorList>
            <consortium name="Lawrence Berkeley National Laboratory"/>
            <person name="Van ingen-buijs V.A."/>
            <person name="Van westerhoven A.C."/>
            <person name="Haridas S."/>
            <person name="Skiadas P."/>
            <person name="Martin F."/>
            <person name="Groenewald J.Z."/>
            <person name="Crous P.W."/>
            <person name="Seidl M.F."/>
        </authorList>
    </citation>
    <scope>NUCLEOTIDE SEQUENCE [LARGE SCALE GENOMIC DNA]</scope>
    <source>
        <strain evidence="6 7">CPC 17464</strain>
    </source>
</reference>
<evidence type="ECO:0000313" key="6">
    <source>
        <dbReference type="EMBL" id="KAK7532223.1"/>
    </source>
</evidence>
<keyword evidence="2 4" id="KW-0863">Zinc-finger</keyword>
<proteinExistence type="predicted"/>
<dbReference type="SMART" id="SM00356">
    <property type="entry name" value="ZnF_C3H1"/>
    <property type="match status" value="1"/>
</dbReference>
<dbReference type="RefSeq" id="XP_066651891.1">
    <property type="nucleotide sequence ID" value="XM_066801376.1"/>
</dbReference>
<evidence type="ECO:0000256" key="3">
    <source>
        <dbReference type="ARBA" id="ARBA00022833"/>
    </source>
</evidence>
<dbReference type="PROSITE" id="PS50103">
    <property type="entry name" value="ZF_C3H1"/>
    <property type="match status" value="1"/>
</dbReference>
<dbReference type="Pfam" id="PF18345">
    <property type="entry name" value="zf_CCCH_4"/>
    <property type="match status" value="1"/>
</dbReference>
<dbReference type="InterPro" id="IPR000571">
    <property type="entry name" value="Znf_CCCH"/>
</dbReference>
<feature type="domain" description="C3H1-type" evidence="5">
    <location>
        <begin position="92"/>
        <end position="119"/>
    </location>
</feature>
<protein>
    <recommendedName>
        <fullName evidence="5">C3H1-type domain-containing protein</fullName>
    </recommendedName>
</protein>
<sequence length="164" mass="18703">MTRSEDITVYSFQGSRPSYALVEAENEQEAGRIAIWIDRECLFGWPISARVVRTMTKDQVSTVLRGEAVDNSGTVESLTEGHAPSWATTTPQLTTIPCRYWEQGYCRNGPSCTFSHRGPSRMPARFNHHQHTEGLQTSINLDCYPDEEDLLGTRIYRGRFRDDR</sequence>
<comment type="caution">
    <text evidence="6">The sequence shown here is derived from an EMBL/GenBank/DDBJ whole genome shotgun (WGS) entry which is preliminary data.</text>
</comment>
<dbReference type="InterPro" id="IPR036855">
    <property type="entry name" value="Znf_CCCH_sf"/>
</dbReference>
<evidence type="ECO:0000313" key="7">
    <source>
        <dbReference type="Proteomes" id="UP001360953"/>
    </source>
</evidence>
<evidence type="ECO:0000256" key="2">
    <source>
        <dbReference type="ARBA" id="ARBA00022771"/>
    </source>
</evidence>
<dbReference type="SUPFAM" id="SSF90229">
    <property type="entry name" value="CCCH zinc finger"/>
    <property type="match status" value="1"/>
</dbReference>
<organism evidence="6 7">
    <name type="scientific">Phyllosticta citribraziliensis</name>
    <dbReference type="NCBI Taxonomy" id="989973"/>
    <lineage>
        <taxon>Eukaryota</taxon>
        <taxon>Fungi</taxon>
        <taxon>Dikarya</taxon>
        <taxon>Ascomycota</taxon>
        <taxon>Pezizomycotina</taxon>
        <taxon>Dothideomycetes</taxon>
        <taxon>Dothideomycetes incertae sedis</taxon>
        <taxon>Botryosphaeriales</taxon>
        <taxon>Phyllostictaceae</taxon>
        <taxon>Phyllosticta</taxon>
    </lineage>
</organism>
<keyword evidence="3 4" id="KW-0862">Zinc</keyword>
<gene>
    <name evidence="6" type="ORF">J3D65DRAFT_636144</name>
</gene>
<dbReference type="EMBL" id="JBBPEH010000011">
    <property type="protein sequence ID" value="KAK7532223.1"/>
    <property type="molecule type" value="Genomic_DNA"/>
</dbReference>
<dbReference type="GeneID" id="92034282"/>
<evidence type="ECO:0000256" key="4">
    <source>
        <dbReference type="PROSITE-ProRule" id="PRU00723"/>
    </source>
</evidence>
<accession>A0ABR1LAE6</accession>
<feature type="zinc finger region" description="C3H1-type" evidence="4">
    <location>
        <begin position="92"/>
        <end position="119"/>
    </location>
</feature>
<evidence type="ECO:0000259" key="5">
    <source>
        <dbReference type="PROSITE" id="PS50103"/>
    </source>
</evidence>
<dbReference type="Gene3D" id="4.10.1000.10">
    <property type="entry name" value="Zinc finger, CCCH-type"/>
    <property type="match status" value="1"/>
</dbReference>
<evidence type="ECO:0000256" key="1">
    <source>
        <dbReference type="ARBA" id="ARBA00022723"/>
    </source>
</evidence>